<dbReference type="Pfam" id="PF03457">
    <property type="entry name" value="HA"/>
    <property type="match status" value="2"/>
</dbReference>
<evidence type="ECO:0000259" key="1">
    <source>
        <dbReference type="Pfam" id="PF03457"/>
    </source>
</evidence>
<name>A0AAD2G860_9STRA</name>
<feature type="domain" description="Helicase-associated" evidence="1">
    <location>
        <begin position="287"/>
        <end position="355"/>
    </location>
</feature>
<evidence type="ECO:0000313" key="3">
    <source>
        <dbReference type="Proteomes" id="UP001295423"/>
    </source>
</evidence>
<protein>
    <recommendedName>
        <fullName evidence="1">Helicase-associated domain-containing protein</fullName>
    </recommendedName>
</protein>
<evidence type="ECO:0000313" key="2">
    <source>
        <dbReference type="EMBL" id="CAJ1965903.1"/>
    </source>
</evidence>
<dbReference type="EMBL" id="CAKOGP040002236">
    <property type="protein sequence ID" value="CAJ1965903.1"/>
    <property type="molecule type" value="Genomic_DNA"/>
</dbReference>
<feature type="domain" description="Helicase-associated" evidence="1">
    <location>
        <begin position="214"/>
        <end position="280"/>
    </location>
</feature>
<gene>
    <name evidence="2" type="ORF">CYCCA115_LOCUS21490</name>
</gene>
<reference evidence="2" key="1">
    <citation type="submission" date="2023-08" db="EMBL/GenBank/DDBJ databases">
        <authorList>
            <person name="Audoor S."/>
            <person name="Bilcke G."/>
        </authorList>
    </citation>
    <scope>NUCLEOTIDE SEQUENCE</scope>
</reference>
<dbReference type="PANTHER" id="PTHR33418:SF1">
    <property type="entry name" value="HELICASE-ASSOCIATED DOMAIN-CONTAINING PROTEIN"/>
    <property type="match status" value="1"/>
</dbReference>
<dbReference type="PANTHER" id="PTHR33418">
    <property type="entry name" value="HELICASE-ASSOCIATED"/>
    <property type="match status" value="1"/>
</dbReference>
<organism evidence="2 3">
    <name type="scientific">Cylindrotheca closterium</name>
    <dbReference type="NCBI Taxonomy" id="2856"/>
    <lineage>
        <taxon>Eukaryota</taxon>
        <taxon>Sar</taxon>
        <taxon>Stramenopiles</taxon>
        <taxon>Ochrophyta</taxon>
        <taxon>Bacillariophyta</taxon>
        <taxon>Bacillariophyceae</taxon>
        <taxon>Bacillariophycidae</taxon>
        <taxon>Bacillariales</taxon>
        <taxon>Bacillariaceae</taxon>
        <taxon>Cylindrotheca</taxon>
    </lineage>
</organism>
<dbReference type="AlphaFoldDB" id="A0AAD2G860"/>
<sequence>MDYSDITAPFDLSCHHSSCFQQQLHPDLPRKALNCDFSNTSNSSPVRSDTLQRLPFSDTVSSFSMDFDWASSELSPNDVGTHSSLEHSALEPCPIDEIKMKVLQNRSNGKTQQEHHMKTLLSIIFRPESAKSGPLGHPSTAIMRTHIAGSCSPIDSGAERGLGPFTGNVLLRPIKKQRVMTSAMNKDYSSTTSVLHIAEDSLNQFGRFRDYQSGQWSLRFRELDQFRLLMGHCCVPHGYQANPALARWVKRQRYQYKLRAEGKSSTMTIERISELERLGFVWDSHGEAWMERFNELHEYFLKHGSCNVSSNYTSSCGRQLSSWVKCQRRQYRMYKEGVPSTLSPDRISNLESIGFEWELKLCRNTTSPSSAS</sequence>
<dbReference type="InterPro" id="IPR005114">
    <property type="entry name" value="Helicase_assoc"/>
</dbReference>
<comment type="caution">
    <text evidence="2">The sequence shown here is derived from an EMBL/GenBank/DDBJ whole genome shotgun (WGS) entry which is preliminary data.</text>
</comment>
<dbReference type="Gene3D" id="6.10.140.530">
    <property type="match status" value="2"/>
</dbReference>
<dbReference type="Proteomes" id="UP001295423">
    <property type="component" value="Unassembled WGS sequence"/>
</dbReference>
<keyword evidence="3" id="KW-1185">Reference proteome</keyword>
<proteinExistence type="predicted"/>
<accession>A0AAD2G860</accession>